<dbReference type="RefSeq" id="WP_125712957.1">
    <property type="nucleotide sequence ID" value="NZ_JBHTOP010000026.1"/>
</dbReference>
<dbReference type="EMBL" id="JBHTOP010000026">
    <property type="protein sequence ID" value="MFD1672874.1"/>
    <property type="molecule type" value="Genomic_DNA"/>
</dbReference>
<accession>A0ABW4J9Z9</accession>
<keyword evidence="2" id="KW-1185">Reference proteome</keyword>
<proteinExistence type="predicted"/>
<name>A0ABW4J9Z9_9LACO</name>
<gene>
    <name evidence="1" type="ORF">ACFQ5M_12245</name>
</gene>
<evidence type="ECO:0000313" key="1">
    <source>
        <dbReference type="EMBL" id="MFD1672874.1"/>
    </source>
</evidence>
<reference evidence="2" key="1">
    <citation type="journal article" date="2019" name="Int. J. Syst. Evol. Microbiol.">
        <title>The Global Catalogue of Microorganisms (GCM) 10K type strain sequencing project: providing services to taxonomists for standard genome sequencing and annotation.</title>
        <authorList>
            <consortium name="The Broad Institute Genomics Platform"/>
            <consortium name="The Broad Institute Genome Sequencing Center for Infectious Disease"/>
            <person name="Wu L."/>
            <person name="Ma J."/>
        </authorList>
    </citation>
    <scope>NUCLEOTIDE SEQUENCE [LARGE SCALE GENOMIC DNA]</scope>
    <source>
        <strain evidence="2">CCM 8896</strain>
    </source>
</reference>
<protein>
    <submittedName>
        <fullName evidence="1">Uncharacterized protein</fullName>
    </submittedName>
</protein>
<organism evidence="1 2">
    <name type="scientific">Agrilactobacillus yilanensis</name>
    <dbReference type="NCBI Taxonomy" id="2485997"/>
    <lineage>
        <taxon>Bacteria</taxon>
        <taxon>Bacillati</taxon>
        <taxon>Bacillota</taxon>
        <taxon>Bacilli</taxon>
        <taxon>Lactobacillales</taxon>
        <taxon>Lactobacillaceae</taxon>
        <taxon>Agrilactobacillus</taxon>
    </lineage>
</organism>
<dbReference type="Proteomes" id="UP001597267">
    <property type="component" value="Unassembled WGS sequence"/>
</dbReference>
<comment type="caution">
    <text evidence="1">The sequence shown here is derived from an EMBL/GenBank/DDBJ whole genome shotgun (WGS) entry which is preliminary data.</text>
</comment>
<sequence>MALSDARKKANKKWDDQNQDKKRIYRYRSYSRKFIRDLADMDDLEELEKLITDRKNELKK</sequence>
<evidence type="ECO:0000313" key="2">
    <source>
        <dbReference type="Proteomes" id="UP001597267"/>
    </source>
</evidence>